<reference evidence="2" key="1">
    <citation type="submission" date="2022-11" db="UniProtKB">
        <authorList>
            <consortium name="WormBaseParasite"/>
        </authorList>
    </citation>
    <scope>IDENTIFICATION</scope>
</reference>
<organism evidence="1 2">
    <name type="scientific">Romanomermis culicivorax</name>
    <name type="common">Nematode worm</name>
    <dbReference type="NCBI Taxonomy" id="13658"/>
    <lineage>
        <taxon>Eukaryota</taxon>
        <taxon>Metazoa</taxon>
        <taxon>Ecdysozoa</taxon>
        <taxon>Nematoda</taxon>
        <taxon>Enoplea</taxon>
        <taxon>Dorylaimia</taxon>
        <taxon>Mermithida</taxon>
        <taxon>Mermithoidea</taxon>
        <taxon>Mermithidae</taxon>
        <taxon>Romanomermis</taxon>
    </lineage>
</organism>
<dbReference type="Proteomes" id="UP000887565">
    <property type="component" value="Unplaced"/>
</dbReference>
<accession>A0A915JZZ1</accession>
<keyword evidence="1" id="KW-1185">Reference proteome</keyword>
<proteinExistence type="predicted"/>
<evidence type="ECO:0000313" key="1">
    <source>
        <dbReference type="Proteomes" id="UP000887565"/>
    </source>
</evidence>
<protein>
    <submittedName>
        <fullName evidence="2">Uncharacterized protein</fullName>
    </submittedName>
</protein>
<evidence type="ECO:0000313" key="2">
    <source>
        <dbReference type="WBParaSite" id="nRc.2.0.1.t31624-RA"/>
    </source>
</evidence>
<dbReference type="AlphaFoldDB" id="A0A915JZZ1"/>
<name>A0A915JZZ1_ROMCU</name>
<sequence length="140" mass="16104">MIEKGILDRKIVKNAEKKYFSSKSSDQLIEYYLGYDERNHILQLNSEFYCITSYVIKAPLSEACGNDLNYFRKENFFLFQSGGFWSTSALGGTYRSPHFAAERVVEMHRTAFLAGKTLHADVRNRVEMTVIVLKKSTSIL</sequence>
<dbReference type="WBParaSite" id="nRc.2.0.1.t31624-RA">
    <property type="protein sequence ID" value="nRc.2.0.1.t31624-RA"/>
    <property type="gene ID" value="nRc.2.0.1.g31624"/>
</dbReference>